<feature type="compositionally biased region" description="Polar residues" evidence="1">
    <location>
        <begin position="598"/>
        <end position="624"/>
    </location>
</feature>
<dbReference type="EMBL" id="CAJFCJ010000012">
    <property type="protein sequence ID" value="CAD5120575.1"/>
    <property type="molecule type" value="Genomic_DNA"/>
</dbReference>
<feature type="compositionally biased region" description="Acidic residues" evidence="1">
    <location>
        <begin position="559"/>
        <end position="568"/>
    </location>
</feature>
<dbReference type="PANTHER" id="PTHR12984">
    <property type="entry name" value="SCY1-RELATED S/T PROTEIN KINASE-LIKE"/>
    <property type="match status" value="1"/>
</dbReference>
<dbReference type="SUPFAM" id="SSF48371">
    <property type="entry name" value="ARM repeat"/>
    <property type="match status" value="1"/>
</dbReference>
<dbReference type="PANTHER" id="PTHR12984:SF15">
    <property type="entry name" value="PROTEIN-ASSOCIATING WITH THE CARBOXYL-TERMINAL DOMAIN OF EZRIN"/>
    <property type="match status" value="1"/>
</dbReference>
<feature type="region of interest" description="Disordered" evidence="1">
    <location>
        <begin position="662"/>
        <end position="704"/>
    </location>
</feature>
<protein>
    <submittedName>
        <fullName evidence="2">DgyrCDS9140</fullName>
    </submittedName>
</protein>
<evidence type="ECO:0000313" key="3">
    <source>
        <dbReference type="Proteomes" id="UP000549394"/>
    </source>
</evidence>
<dbReference type="InterPro" id="IPR011989">
    <property type="entry name" value="ARM-like"/>
</dbReference>
<dbReference type="Proteomes" id="UP000549394">
    <property type="component" value="Unassembled WGS sequence"/>
</dbReference>
<keyword evidence="3" id="KW-1185">Reference proteome</keyword>
<dbReference type="InterPro" id="IPR011009">
    <property type="entry name" value="Kinase-like_dom_sf"/>
</dbReference>
<dbReference type="InterPro" id="IPR051177">
    <property type="entry name" value="CIK-Related_Protein"/>
</dbReference>
<feature type="compositionally biased region" description="Basic and acidic residues" evidence="1">
    <location>
        <begin position="527"/>
        <end position="558"/>
    </location>
</feature>
<feature type="region of interest" description="Disordered" evidence="1">
    <location>
        <begin position="476"/>
        <end position="502"/>
    </location>
</feature>
<accession>A0A7I8VYI4</accession>
<dbReference type="SUPFAM" id="SSF56112">
    <property type="entry name" value="Protein kinase-like (PK-like)"/>
    <property type="match status" value="1"/>
</dbReference>
<comment type="caution">
    <text evidence="2">The sequence shown here is derived from an EMBL/GenBank/DDBJ whole genome shotgun (WGS) entry which is preliminary data.</text>
</comment>
<dbReference type="Gene3D" id="1.25.10.10">
    <property type="entry name" value="Leucine-rich Repeat Variant"/>
    <property type="match status" value="1"/>
</dbReference>
<evidence type="ECO:0000256" key="1">
    <source>
        <dbReference type="SAM" id="MobiDB-lite"/>
    </source>
</evidence>
<feature type="compositionally biased region" description="Basic and acidic residues" evidence="1">
    <location>
        <begin position="477"/>
        <end position="497"/>
    </location>
</feature>
<proteinExistence type="predicted"/>
<dbReference type="OrthoDB" id="9942861at2759"/>
<dbReference type="Gene3D" id="3.30.200.20">
    <property type="entry name" value="Phosphorylase Kinase, domain 1"/>
    <property type="match status" value="1"/>
</dbReference>
<dbReference type="InterPro" id="IPR016024">
    <property type="entry name" value="ARM-type_fold"/>
</dbReference>
<dbReference type="AlphaFoldDB" id="A0A7I8VYI4"/>
<feature type="compositionally biased region" description="Basic and acidic residues" evidence="1">
    <location>
        <begin position="581"/>
        <end position="597"/>
    </location>
</feature>
<organism evidence="2 3">
    <name type="scientific">Dimorphilus gyrociliatus</name>
    <dbReference type="NCBI Taxonomy" id="2664684"/>
    <lineage>
        <taxon>Eukaryota</taxon>
        <taxon>Metazoa</taxon>
        <taxon>Spiralia</taxon>
        <taxon>Lophotrochozoa</taxon>
        <taxon>Annelida</taxon>
        <taxon>Polychaeta</taxon>
        <taxon>Polychaeta incertae sedis</taxon>
        <taxon>Dinophilidae</taxon>
        <taxon>Dimorphilus</taxon>
    </lineage>
</organism>
<dbReference type="Gene3D" id="1.10.510.10">
    <property type="entry name" value="Transferase(Phosphotransferase) domain 1"/>
    <property type="match status" value="1"/>
</dbReference>
<reference evidence="2 3" key="1">
    <citation type="submission" date="2020-08" db="EMBL/GenBank/DDBJ databases">
        <authorList>
            <person name="Hejnol A."/>
        </authorList>
    </citation>
    <scope>NUCLEOTIDE SEQUENCE [LARGE SCALE GENOMIC DNA]</scope>
</reference>
<feature type="region of interest" description="Disordered" evidence="1">
    <location>
        <begin position="527"/>
        <end position="624"/>
    </location>
</feature>
<sequence>MGAETSSYADLTFEKKNYNYDDKVWKFSNAFNDDDVVSVFSLKCETNSSETFLKKAVKHLKTLKHPGIIKYVAFHDENIITERVTPLSYVLDKLNPYEISVGLVDIINTITFLHNAKLSHNNISHKSIFVDCCGRWKLGNLEVLCNFDDQTENHTKLCNSLIDEDYVPETTHQFRDHSRDAYTFGILCLKLIDYMRSLEANSIKSFTLRLQNDILSGKEICKLDTLLDEPLLRNDYVDIINFLRNITLKNENEKKDFFKNLAERLYKLPEKLVASRLTKLLLSRFVLLDQTAIEDFIPHLLVPSFAETRPEKVDMSIHYPILTTKPFKKHVIPEITKIFHVRDFHVRHALLKYFESYYRLFDKRELSDIILPEILTGLRDENDTIVSLTLIALAFLTQILGSQVVVGGQRLRIFQVASPKFNVPFRLEEMSKFKKDLPIPQRPVNEILNSVAGEEEEKEQKPKTLADLAKMSKLHKKKEELEKRNMEKRQKRQERMKIKGGNKLIGKMEGKIQNSIAKSTAKEDHILEACEGDEKAEHVEEKRQESKYSSEYSEWKDDWGEEEQECEDEPIKNGTSNGQFEKSEQESDNSAHSKKSPETTPSASPPQENIKNDRQTTIWANDNLGSEYEIKKIDIKKKNGKNLEDRLLDELFAEMEPKVCNTDAKSKNNSSSPRLKSKTMFDVLDGQENTEGWEDNDLDWNDIE</sequence>
<gene>
    <name evidence="2" type="ORF">DGYR_LOCUS8654</name>
</gene>
<evidence type="ECO:0000313" key="2">
    <source>
        <dbReference type="EMBL" id="CAD5120575.1"/>
    </source>
</evidence>
<name>A0A7I8VYI4_9ANNE</name>
<feature type="compositionally biased region" description="Acidic residues" evidence="1">
    <location>
        <begin position="691"/>
        <end position="704"/>
    </location>
</feature>